<sequence>MSEQTIGRLDATLFTRAASVVRNRGYFLDQLHIQTSGLQRSDSTLAARTWALNLHFNITHAEFLSLFSSLLCSTLTGERGALTTTLEPARSSTGPAKRIALGISDGHGRVIERCVNVSNAAGDVATDAFLFVGLCHGKVLCKFVG</sequence>
<comment type="caution">
    <text evidence="1">The sequence shown here is derived from an EMBL/GenBank/DDBJ whole genome shotgun (WGS) entry which is preliminary data.</text>
</comment>
<name>A0A5C5WPB8_9BACT</name>
<evidence type="ECO:0000313" key="1">
    <source>
        <dbReference type="EMBL" id="TWT52498.1"/>
    </source>
</evidence>
<gene>
    <name evidence="1" type="ORF">Pla22_01220</name>
</gene>
<dbReference type="AlphaFoldDB" id="A0A5C5WPB8"/>
<dbReference type="EMBL" id="SJPI01000001">
    <property type="protein sequence ID" value="TWT52498.1"/>
    <property type="molecule type" value="Genomic_DNA"/>
</dbReference>
<keyword evidence="2" id="KW-1185">Reference proteome</keyword>
<protein>
    <submittedName>
        <fullName evidence="1">Uncharacterized protein</fullName>
    </submittedName>
</protein>
<organism evidence="1 2">
    <name type="scientific">Rubripirellula amarantea</name>
    <dbReference type="NCBI Taxonomy" id="2527999"/>
    <lineage>
        <taxon>Bacteria</taxon>
        <taxon>Pseudomonadati</taxon>
        <taxon>Planctomycetota</taxon>
        <taxon>Planctomycetia</taxon>
        <taxon>Pirellulales</taxon>
        <taxon>Pirellulaceae</taxon>
        <taxon>Rubripirellula</taxon>
    </lineage>
</organism>
<proteinExistence type="predicted"/>
<evidence type="ECO:0000313" key="2">
    <source>
        <dbReference type="Proteomes" id="UP000316598"/>
    </source>
</evidence>
<dbReference type="Proteomes" id="UP000316598">
    <property type="component" value="Unassembled WGS sequence"/>
</dbReference>
<accession>A0A5C5WPB8</accession>
<reference evidence="1 2" key="1">
    <citation type="submission" date="2019-02" db="EMBL/GenBank/DDBJ databases">
        <title>Deep-cultivation of Planctomycetes and their phenomic and genomic characterization uncovers novel biology.</title>
        <authorList>
            <person name="Wiegand S."/>
            <person name="Jogler M."/>
            <person name="Boedeker C."/>
            <person name="Pinto D."/>
            <person name="Vollmers J."/>
            <person name="Rivas-Marin E."/>
            <person name="Kohn T."/>
            <person name="Peeters S.H."/>
            <person name="Heuer A."/>
            <person name="Rast P."/>
            <person name="Oberbeckmann S."/>
            <person name="Bunk B."/>
            <person name="Jeske O."/>
            <person name="Meyerdierks A."/>
            <person name="Storesund J.E."/>
            <person name="Kallscheuer N."/>
            <person name="Luecker S."/>
            <person name="Lage O.M."/>
            <person name="Pohl T."/>
            <person name="Merkel B.J."/>
            <person name="Hornburger P."/>
            <person name="Mueller R.-W."/>
            <person name="Bruemmer F."/>
            <person name="Labrenz M."/>
            <person name="Spormann A.M."/>
            <person name="Op Den Camp H."/>
            <person name="Overmann J."/>
            <person name="Amann R."/>
            <person name="Jetten M.S.M."/>
            <person name="Mascher T."/>
            <person name="Medema M.H."/>
            <person name="Devos D.P."/>
            <person name="Kaster A.-K."/>
            <person name="Ovreas L."/>
            <person name="Rohde M."/>
            <person name="Galperin M.Y."/>
            <person name="Jogler C."/>
        </authorList>
    </citation>
    <scope>NUCLEOTIDE SEQUENCE [LARGE SCALE GENOMIC DNA]</scope>
    <source>
        <strain evidence="1 2">Pla22</strain>
    </source>
</reference>